<evidence type="ECO:0000313" key="7">
    <source>
        <dbReference type="EMBL" id="EQD80215.1"/>
    </source>
</evidence>
<sequence length="160" mass="17844">YFAKTRTNVSGKKIVRNTPWEIIFFALGLFIVVYALSKHGLVGILETAMLSLGNLVLPLRLIGDAFLFSFLASIMNNLPSVITVNLTLIHLHQNSLVFLNVLANDVGTKFTPIGSLATLLWMNIIRKKGEKDITYRYFVKIGLVFTPPVLILSVLALWLV</sequence>
<dbReference type="GO" id="GO:0005886">
    <property type="term" value="C:plasma membrane"/>
    <property type="evidence" value="ECO:0007669"/>
    <property type="project" value="UniProtKB-SubCell"/>
</dbReference>
<evidence type="ECO:0000256" key="4">
    <source>
        <dbReference type="ARBA" id="ARBA00022989"/>
    </source>
</evidence>
<evidence type="ECO:0000256" key="5">
    <source>
        <dbReference type="ARBA" id="ARBA00023136"/>
    </source>
</evidence>
<dbReference type="PRINTS" id="PR00758">
    <property type="entry name" value="ARSENICPUMP"/>
</dbReference>
<feature type="transmembrane region" description="Helical" evidence="6">
    <location>
        <begin position="42"/>
        <end position="59"/>
    </location>
</feature>
<keyword evidence="4 6" id="KW-1133">Transmembrane helix</keyword>
<protein>
    <submittedName>
        <fullName evidence="7">Arsenical pump membrane protein</fullName>
    </submittedName>
</protein>
<feature type="transmembrane region" description="Helical" evidence="6">
    <location>
        <begin position="137"/>
        <end position="159"/>
    </location>
</feature>
<dbReference type="AlphaFoldDB" id="T1DDV9"/>
<dbReference type="PANTHER" id="PTHR43302">
    <property type="entry name" value="TRANSPORTER ARSB-RELATED"/>
    <property type="match status" value="1"/>
</dbReference>
<dbReference type="GO" id="GO:0015105">
    <property type="term" value="F:arsenite transmembrane transporter activity"/>
    <property type="evidence" value="ECO:0007669"/>
    <property type="project" value="InterPro"/>
</dbReference>
<feature type="non-terminal residue" evidence="7">
    <location>
        <position position="1"/>
    </location>
</feature>
<evidence type="ECO:0000256" key="3">
    <source>
        <dbReference type="ARBA" id="ARBA00022692"/>
    </source>
</evidence>
<feature type="transmembrane region" description="Helical" evidence="6">
    <location>
        <begin position="106"/>
        <end position="125"/>
    </location>
</feature>
<reference evidence="7" key="1">
    <citation type="submission" date="2013-08" db="EMBL/GenBank/DDBJ databases">
        <authorList>
            <person name="Mendez C."/>
            <person name="Richter M."/>
            <person name="Ferrer M."/>
            <person name="Sanchez J."/>
        </authorList>
    </citation>
    <scope>NUCLEOTIDE SEQUENCE</scope>
</reference>
<keyword evidence="2" id="KW-1003">Cell membrane</keyword>
<name>T1DDV9_9ZZZZ</name>
<keyword evidence="5 6" id="KW-0472">Membrane</keyword>
<keyword evidence="3 6" id="KW-0812">Transmembrane</keyword>
<dbReference type="Pfam" id="PF02040">
    <property type="entry name" value="ArsB"/>
    <property type="match status" value="1"/>
</dbReference>
<evidence type="ECO:0000256" key="2">
    <source>
        <dbReference type="ARBA" id="ARBA00022475"/>
    </source>
</evidence>
<accession>T1DDV9</accession>
<gene>
    <name evidence="7" type="ORF">B1A_01124</name>
</gene>
<reference evidence="7" key="2">
    <citation type="journal article" date="2014" name="ISME J.">
        <title>Microbial stratification in low pH oxic and suboxic macroscopic growths along an acid mine drainage.</title>
        <authorList>
            <person name="Mendez-Garcia C."/>
            <person name="Mesa V."/>
            <person name="Sprenger R.R."/>
            <person name="Richter M."/>
            <person name="Diez M.S."/>
            <person name="Solano J."/>
            <person name="Bargiela R."/>
            <person name="Golyshina O.V."/>
            <person name="Manteca A."/>
            <person name="Ramos J.L."/>
            <person name="Gallego J.R."/>
            <person name="Llorente I."/>
            <person name="Martins Dos Santos V.A."/>
            <person name="Jensen O.N."/>
            <person name="Pelaez A.I."/>
            <person name="Sanchez J."/>
            <person name="Ferrer M."/>
        </authorList>
    </citation>
    <scope>NUCLEOTIDE SEQUENCE</scope>
</reference>
<dbReference type="PANTHER" id="PTHR43302:SF5">
    <property type="entry name" value="TRANSPORTER ARSB-RELATED"/>
    <property type="match status" value="1"/>
</dbReference>
<comment type="subcellular location">
    <subcellularLocation>
        <location evidence="1">Cell membrane</location>
        <topology evidence="1">Multi-pass membrane protein</topology>
    </subcellularLocation>
</comment>
<feature type="transmembrane region" description="Helical" evidence="6">
    <location>
        <begin position="66"/>
        <end position="86"/>
    </location>
</feature>
<organism evidence="7">
    <name type="scientific">mine drainage metagenome</name>
    <dbReference type="NCBI Taxonomy" id="410659"/>
    <lineage>
        <taxon>unclassified sequences</taxon>
        <taxon>metagenomes</taxon>
        <taxon>ecological metagenomes</taxon>
    </lineage>
</organism>
<evidence type="ECO:0000256" key="6">
    <source>
        <dbReference type="SAM" id="Phobius"/>
    </source>
</evidence>
<dbReference type="InterPro" id="IPR000802">
    <property type="entry name" value="Arsenical_pump_ArsB"/>
</dbReference>
<dbReference type="EMBL" id="AUZX01000853">
    <property type="protein sequence ID" value="EQD80215.1"/>
    <property type="molecule type" value="Genomic_DNA"/>
</dbReference>
<feature type="transmembrane region" description="Helical" evidence="6">
    <location>
        <begin position="20"/>
        <end position="36"/>
    </location>
</feature>
<feature type="non-terminal residue" evidence="7">
    <location>
        <position position="160"/>
    </location>
</feature>
<proteinExistence type="predicted"/>
<comment type="caution">
    <text evidence="7">The sequence shown here is derived from an EMBL/GenBank/DDBJ whole genome shotgun (WGS) entry which is preliminary data.</text>
</comment>
<evidence type="ECO:0000256" key="1">
    <source>
        <dbReference type="ARBA" id="ARBA00004651"/>
    </source>
</evidence>